<evidence type="ECO:0000256" key="1">
    <source>
        <dbReference type="ARBA" id="ARBA00002368"/>
    </source>
</evidence>
<dbReference type="InterPro" id="IPR002195">
    <property type="entry name" value="Dihydroorotase_CS"/>
</dbReference>
<dbReference type="Gene3D" id="2.30.40.10">
    <property type="entry name" value="Urease, subunit C, domain 1"/>
    <property type="match status" value="1"/>
</dbReference>
<dbReference type="GO" id="GO:0044205">
    <property type="term" value="P:'de novo' UMP biosynthetic process"/>
    <property type="evidence" value="ECO:0007669"/>
    <property type="project" value="UniProtKB-UniRule"/>
</dbReference>
<feature type="domain" description="Amidohydrolase 3" evidence="8">
    <location>
        <begin position="294"/>
        <end position="421"/>
    </location>
</feature>
<dbReference type="Proteomes" id="UP000216802">
    <property type="component" value="Unassembled WGS sequence"/>
</dbReference>
<dbReference type="InterPro" id="IPR024403">
    <property type="entry name" value="DHOase_cat"/>
</dbReference>
<feature type="binding site" evidence="7">
    <location>
        <position position="61"/>
    </location>
    <ligand>
        <name>Zn(2+)</name>
        <dbReference type="ChEBI" id="CHEBI:29105"/>
        <label>1</label>
    </ligand>
</feature>
<comment type="similarity">
    <text evidence="2 7">Belongs to the metallo-dependent hydrolases superfamily. DHOase family. Class I DHOase subfamily.</text>
</comment>
<dbReference type="InterPro" id="IPR050138">
    <property type="entry name" value="DHOase/Allantoinase_Hydrolase"/>
</dbReference>
<dbReference type="HAMAP" id="MF_00220_B">
    <property type="entry name" value="PyrC_classI_B"/>
    <property type="match status" value="1"/>
</dbReference>
<reference evidence="12" key="4">
    <citation type="submission" date="2019-02" db="EMBL/GenBank/DDBJ databases">
        <authorList>
            <person name="Buron G."/>
            <person name="Chaylann A."/>
            <person name="Dolejs I."/>
            <person name="Forster J."/>
            <person name="Miks M.H."/>
        </authorList>
    </citation>
    <scope>NUCLEOTIDE SEQUENCE</scope>
    <source>
        <strain evidence="12">DSM 10551</strain>
    </source>
</reference>
<evidence type="ECO:0000313" key="11">
    <source>
        <dbReference type="EMBL" id="PAK84574.1"/>
    </source>
</evidence>
<comment type="pathway">
    <text evidence="7">Pyrimidine metabolism; UMP biosynthesis via de novo pathway; (S)-dihydroorotate from bicarbonate: step 3/3.</text>
</comment>
<dbReference type="GO" id="GO:0006145">
    <property type="term" value="P:purine nucleobase catabolic process"/>
    <property type="evidence" value="ECO:0007669"/>
    <property type="project" value="TreeGrafter"/>
</dbReference>
<keyword evidence="5 7" id="KW-0862">Zinc</keyword>
<evidence type="ECO:0000313" key="12">
    <source>
        <dbReference type="EMBL" id="TDG88944.1"/>
    </source>
</evidence>
<dbReference type="Pfam" id="PF12890">
    <property type="entry name" value="DHOase"/>
    <property type="match status" value="1"/>
</dbReference>
<evidence type="ECO:0000259" key="9">
    <source>
        <dbReference type="Pfam" id="PF12890"/>
    </source>
</evidence>
<dbReference type="GO" id="GO:0008270">
    <property type="term" value="F:zinc ion binding"/>
    <property type="evidence" value="ECO:0007669"/>
    <property type="project" value="UniProtKB-UniRule"/>
</dbReference>
<dbReference type="Gene3D" id="3.20.20.140">
    <property type="entry name" value="Metal-dependent hydrolases"/>
    <property type="match status" value="1"/>
</dbReference>
<dbReference type="EMBL" id="PUFL01000083">
    <property type="protein sequence ID" value="TDG88944.1"/>
    <property type="molecule type" value="Genomic_DNA"/>
</dbReference>
<comment type="catalytic activity">
    <reaction evidence="7">
        <text>(S)-dihydroorotate + H2O = N-carbamoyl-L-aspartate + H(+)</text>
        <dbReference type="Rhea" id="RHEA:24296"/>
        <dbReference type="ChEBI" id="CHEBI:15377"/>
        <dbReference type="ChEBI" id="CHEBI:15378"/>
        <dbReference type="ChEBI" id="CHEBI:30864"/>
        <dbReference type="ChEBI" id="CHEBI:32814"/>
        <dbReference type="EC" id="3.5.2.3"/>
    </reaction>
</comment>
<evidence type="ECO:0000256" key="2">
    <source>
        <dbReference type="ARBA" id="ARBA00010286"/>
    </source>
</evidence>
<dbReference type="PANTHER" id="PTHR43668">
    <property type="entry name" value="ALLANTOINASE"/>
    <property type="match status" value="1"/>
</dbReference>
<reference evidence="10 13" key="1">
    <citation type="journal article" date="2017" name="Biosci Microbiota Food Health">
        <title>Genomic characterization reconfirms the taxonomic status of Lactobacillus parakefiri.</title>
        <authorList>
            <person name="Tanizawa Y."/>
            <person name="Kobayashi H."/>
            <person name="Kaminuma E."/>
            <person name="Sakamoto M."/>
            <person name="Ohkuma M."/>
            <person name="Nakamura Y."/>
            <person name="Arita M."/>
            <person name="Tohno M."/>
        </authorList>
    </citation>
    <scope>NUCLEOTIDE SEQUENCE [LARGE SCALE GENOMIC DNA]</scope>
    <source>
        <strain evidence="10 13">JCM 8573</strain>
    </source>
</reference>
<feature type="binding site" evidence="7">
    <location>
        <position position="59"/>
    </location>
    <ligand>
        <name>Zn(2+)</name>
        <dbReference type="ChEBI" id="CHEBI:29105"/>
        <label>1</label>
    </ligand>
</feature>
<organism evidence="11 14">
    <name type="scientific">Lentilactobacillus parakefiri</name>
    <dbReference type="NCBI Taxonomy" id="152332"/>
    <lineage>
        <taxon>Bacteria</taxon>
        <taxon>Bacillati</taxon>
        <taxon>Bacillota</taxon>
        <taxon>Bacilli</taxon>
        <taxon>Lactobacillales</taxon>
        <taxon>Lactobacillaceae</taxon>
        <taxon>Lentilactobacillus</taxon>
    </lineage>
</organism>
<feature type="binding site" evidence="7">
    <location>
        <position position="151"/>
    </location>
    <ligand>
        <name>Zn(2+)</name>
        <dbReference type="ChEBI" id="CHEBI:29105"/>
        <label>1</label>
    </ligand>
</feature>
<dbReference type="AlphaFoldDB" id="A0A269YGA4"/>
<evidence type="ECO:0000256" key="4">
    <source>
        <dbReference type="ARBA" id="ARBA00022801"/>
    </source>
</evidence>
<dbReference type="Proteomes" id="UP000294668">
    <property type="component" value="Unassembled WGS sequence"/>
</dbReference>
<keyword evidence="6 7" id="KW-0665">Pyrimidine biosynthesis</keyword>
<feature type="binding site" evidence="7">
    <location>
        <position position="303"/>
    </location>
    <ligand>
        <name>Zn(2+)</name>
        <dbReference type="ChEBI" id="CHEBI:29105"/>
        <label>1</label>
    </ligand>
</feature>
<feature type="binding site" evidence="7">
    <location>
        <begin position="61"/>
        <end position="63"/>
    </location>
    <ligand>
        <name>substrate</name>
    </ligand>
</feature>
<reference evidence="11 14" key="2">
    <citation type="submission" date="2017-04" db="EMBL/GenBank/DDBJ databases">
        <title>Kefir bacterial isolates.</title>
        <authorList>
            <person name="Kim Y."/>
            <person name="Blasche S."/>
            <person name="Patil K.R."/>
        </authorList>
    </citation>
    <scope>NUCLEOTIDE SEQUENCE [LARGE SCALE GENOMIC DNA]</scope>
    <source>
        <strain evidence="11 14">OG2</strain>
    </source>
</reference>
<comment type="function">
    <text evidence="1 7">Catalyzes the reversible cyclization of carbamoyl aspartate to dihydroorotate.</text>
</comment>
<dbReference type="InterPro" id="IPR004722">
    <property type="entry name" value="DHOase"/>
</dbReference>
<evidence type="ECO:0000313" key="10">
    <source>
        <dbReference type="EMBL" id="GAW72903.1"/>
    </source>
</evidence>
<evidence type="ECO:0000256" key="3">
    <source>
        <dbReference type="ARBA" id="ARBA00022723"/>
    </source>
</evidence>
<dbReference type="Proteomes" id="UP000214739">
    <property type="component" value="Unassembled WGS sequence"/>
</dbReference>
<dbReference type="RefSeq" id="WP_057961475.1">
    <property type="nucleotide sequence ID" value="NZ_BAAAXO010000078.1"/>
</dbReference>
<feature type="binding site" evidence="7">
    <location>
        <position position="307"/>
    </location>
    <ligand>
        <name>substrate</name>
    </ligand>
</feature>
<feature type="domain" description="Dihydroorotase catalytic" evidence="9">
    <location>
        <begin position="53"/>
        <end position="235"/>
    </location>
</feature>
<evidence type="ECO:0000313" key="15">
    <source>
        <dbReference type="Proteomes" id="UP000294668"/>
    </source>
</evidence>
<keyword evidence="15" id="KW-1185">Reference proteome</keyword>
<feature type="active site" evidence="7">
    <location>
        <position position="303"/>
    </location>
</feature>
<dbReference type="NCBIfam" id="TIGR00857">
    <property type="entry name" value="pyrC_multi"/>
    <property type="match status" value="1"/>
</dbReference>
<keyword evidence="3 7" id="KW-0479">Metal-binding</keyword>
<dbReference type="GO" id="GO:0004151">
    <property type="term" value="F:dihydroorotase activity"/>
    <property type="evidence" value="ECO:0007669"/>
    <property type="project" value="UniProtKB-UniRule"/>
</dbReference>
<dbReference type="Pfam" id="PF07969">
    <property type="entry name" value="Amidohydro_3"/>
    <property type="match status" value="1"/>
</dbReference>
<dbReference type="CDD" id="cd01317">
    <property type="entry name" value="DHOase_IIa"/>
    <property type="match status" value="1"/>
</dbReference>
<dbReference type="GO" id="GO:0004038">
    <property type="term" value="F:allantoinase activity"/>
    <property type="evidence" value="ECO:0007669"/>
    <property type="project" value="TreeGrafter"/>
</dbReference>
<feature type="binding site" evidence="7">
    <location>
        <position position="276"/>
    </location>
    <ligand>
        <name>substrate</name>
    </ligand>
</feature>
<evidence type="ECO:0000259" key="8">
    <source>
        <dbReference type="Pfam" id="PF07969"/>
    </source>
</evidence>
<keyword evidence="4 7" id="KW-0378">Hydrolase</keyword>
<dbReference type="PROSITE" id="PS00483">
    <property type="entry name" value="DIHYDROOROTASE_2"/>
    <property type="match status" value="1"/>
</dbReference>
<dbReference type="InterPro" id="IPR013108">
    <property type="entry name" value="Amidohydro_3"/>
</dbReference>
<dbReference type="OrthoDB" id="9765462at2"/>
<name>A0A269YGA4_9LACO</name>
<comment type="cofactor">
    <cofactor evidence="7">
        <name>Zn(2+)</name>
        <dbReference type="ChEBI" id="CHEBI:29105"/>
    </cofactor>
    <text evidence="7">Binds 2 Zn(2+) ions per subunit.</text>
</comment>
<feature type="binding site" evidence="7">
    <location>
        <position position="151"/>
    </location>
    <ligand>
        <name>Zn(2+)</name>
        <dbReference type="ChEBI" id="CHEBI:29105"/>
        <label>2</label>
    </ligand>
</feature>
<dbReference type="GO" id="GO:0005737">
    <property type="term" value="C:cytoplasm"/>
    <property type="evidence" value="ECO:0007669"/>
    <property type="project" value="TreeGrafter"/>
</dbReference>
<dbReference type="EMBL" id="NCXI01000026">
    <property type="protein sequence ID" value="PAK84574.1"/>
    <property type="molecule type" value="Genomic_DNA"/>
</dbReference>
<dbReference type="EC" id="3.5.2.3" evidence="7"/>
<accession>A0A269YGA4</accession>
<dbReference type="InterPro" id="IPR032466">
    <property type="entry name" value="Metal_Hydrolase"/>
</dbReference>
<dbReference type="PANTHER" id="PTHR43668:SF2">
    <property type="entry name" value="ALLANTOINASE"/>
    <property type="match status" value="1"/>
</dbReference>
<dbReference type="NCBIfam" id="NF006837">
    <property type="entry name" value="PRK09357.1-2"/>
    <property type="match status" value="1"/>
</dbReference>
<protein>
    <recommendedName>
        <fullName evidence="7">Dihydroorotase</fullName>
        <shortName evidence="7">DHOase</shortName>
        <ecNumber evidence="7">3.5.2.3</ecNumber>
    </recommendedName>
</protein>
<dbReference type="UniPathway" id="UPA00070">
    <property type="reaction ID" value="UER00117"/>
</dbReference>
<evidence type="ECO:0000256" key="5">
    <source>
        <dbReference type="ARBA" id="ARBA00022833"/>
    </source>
</evidence>
<feature type="binding site" evidence="7">
    <location>
        <position position="230"/>
    </location>
    <ligand>
        <name>Zn(2+)</name>
        <dbReference type="ChEBI" id="CHEBI:29105"/>
        <label>2</label>
    </ligand>
</feature>
<dbReference type="SUPFAM" id="SSF51338">
    <property type="entry name" value="Composite domain of metallo-dependent hydrolases"/>
    <property type="match status" value="1"/>
</dbReference>
<reference evidence="12 15" key="3">
    <citation type="journal article" date="2019" name="Appl. Microbiol. Biotechnol.">
        <title>Uncovering carbohydrate metabolism through a genotype-phenotype association study of 56 lactic acid bacteria genomes.</title>
        <authorList>
            <person name="Buron-Moles G."/>
            <person name="Chailyan A."/>
            <person name="Dolejs I."/>
            <person name="Forster J."/>
            <person name="Miks M.H."/>
        </authorList>
    </citation>
    <scope>NUCLEOTIDE SEQUENCE [LARGE SCALE GENOMIC DNA]</scope>
    <source>
        <strain evidence="12 15">DSM 10551</strain>
    </source>
</reference>
<dbReference type="EMBL" id="BDGB01000103">
    <property type="protein sequence ID" value="GAW72903.1"/>
    <property type="molecule type" value="Genomic_DNA"/>
</dbReference>
<gene>
    <name evidence="7 10" type="primary">pyrC</name>
    <name evidence="11" type="ORF">B8W98_04855</name>
    <name evidence="12" type="ORF">C5L28_000766</name>
    <name evidence="10" type="ORF">LPKJCM_02036</name>
</gene>
<evidence type="ECO:0000313" key="13">
    <source>
        <dbReference type="Proteomes" id="UP000214739"/>
    </source>
</evidence>
<dbReference type="InterPro" id="IPR011059">
    <property type="entry name" value="Metal-dep_hydrolase_composite"/>
</dbReference>
<feature type="binding site" evidence="7">
    <location>
        <position position="93"/>
    </location>
    <ligand>
        <name>substrate</name>
    </ligand>
</feature>
<comment type="caution">
    <text evidence="11">The sequence shown here is derived from an EMBL/GenBank/DDBJ whole genome shotgun (WGS) entry which is preliminary data.</text>
</comment>
<feature type="binding site" evidence="7">
    <location>
        <begin position="321"/>
        <end position="322"/>
    </location>
    <ligand>
        <name>substrate</name>
    </ligand>
</feature>
<feature type="binding site" evidence="7">
    <location>
        <position position="178"/>
    </location>
    <ligand>
        <name>Zn(2+)</name>
        <dbReference type="ChEBI" id="CHEBI:29105"/>
        <label>2</label>
    </ligand>
</feature>
<dbReference type="SUPFAM" id="SSF51556">
    <property type="entry name" value="Metallo-dependent hydrolases"/>
    <property type="match status" value="1"/>
</dbReference>
<sequence length="424" mass="46029">MKRIIANGKILDRGELVKRDILIENGRVAEIAEDISTDGVEEVVDAKENFVSAGLIDVHVHYRQPGQVQKETIKTGSMAAAHGGFTTVCAMPNVTPAPDSVNNMEALIKLNHRDGVVHIKQYATITTNRGGDELVDFKALKDAGAFAFSNDGNGIQKSSTMYEAMQQAAKLNMAIVEHVQDDALTYGGVLNGGAAQRLGMKEMPWVSESAQVARDVILAEATGVHYHVCHASSKHTVNIIRAAKQAGINVTAEVSPHHLLLSDAFIKEDNAMYKMNPQLRGEDDRQALIQGLLDGTIDMIATDHAPHTKADKDQSIATAAFGITGSETAFSMLYTRFVKTGRFTLTQLIDWMTKQPATVFKMRGAGTLTVGQPADIAIFDLDHEHEIKESDYLSKGKNSPFTGESVYGDTVMTLVDGDVAYKRS</sequence>
<evidence type="ECO:0000313" key="14">
    <source>
        <dbReference type="Proteomes" id="UP000216802"/>
    </source>
</evidence>
<proteinExistence type="inferred from homology"/>
<evidence type="ECO:0000256" key="6">
    <source>
        <dbReference type="ARBA" id="ARBA00022975"/>
    </source>
</evidence>
<evidence type="ECO:0000256" key="7">
    <source>
        <dbReference type="HAMAP-Rule" id="MF_00220"/>
    </source>
</evidence>